<dbReference type="HOGENOM" id="CLU_1764052_0_0_6"/>
<organism evidence="2 3">
    <name type="scientific">Acinetobacter rudis CIP 110305</name>
    <dbReference type="NCBI Taxonomy" id="421052"/>
    <lineage>
        <taxon>Bacteria</taxon>
        <taxon>Pseudomonadati</taxon>
        <taxon>Pseudomonadota</taxon>
        <taxon>Gammaproteobacteria</taxon>
        <taxon>Moraxellales</taxon>
        <taxon>Moraxellaceae</taxon>
        <taxon>Acinetobacter</taxon>
    </lineage>
</organism>
<dbReference type="STRING" id="632955.GCA_000829675_02269"/>
<dbReference type="OrthoDB" id="6692181at2"/>
<keyword evidence="3" id="KW-1185">Reference proteome</keyword>
<evidence type="ECO:0000313" key="3">
    <source>
        <dbReference type="Proteomes" id="UP000014568"/>
    </source>
</evidence>
<evidence type="ECO:0000313" key="2">
    <source>
        <dbReference type="EMBL" id="EPF75574.1"/>
    </source>
</evidence>
<accession>S3NMQ5</accession>
<dbReference type="eggNOG" id="ENOG50301SJ">
    <property type="taxonomic scope" value="Bacteria"/>
</dbReference>
<dbReference type="RefSeq" id="WP_016655651.1">
    <property type="nucleotide sequence ID" value="NZ_KE340352.1"/>
</dbReference>
<feature type="signal peptide" evidence="1">
    <location>
        <begin position="1"/>
        <end position="20"/>
    </location>
</feature>
<feature type="chain" id="PRO_5004512246" evidence="1">
    <location>
        <begin position="21"/>
        <end position="147"/>
    </location>
</feature>
<dbReference type="Proteomes" id="UP000014568">
    <property type="component" value="Unassembled WGS sequence"/>
</dbReference>
<dbReference type="AlphaFoldDB" id="S3NMQ5"/>
<evidence type="ECO:0000256" key="1">
    <source>
        <dbReference type="SAM" id="SignalP"/>
    </source>
</evidence>
<dbReference type="PATRIC" id="fig|421052.3.peg.1213"/>
<comment type="caution">
    <text evidence="2">The sequence shown here is derived from an EMBL/GenBank/DDBJ whole genome shotgun (WGS) entry which is preliminary data.</text>
</comment>
<keyword evidence="1" id="KW-0732">Signal</keyword>
<reference evidence="2 3" key="1">
    <citation type="submission" date="2013-06" db="EMBL/GenBank/DDBJ databases">
        <title>The Genome Sequence of Acinetobacter rudis CIP 110305.</title>
        <authorList>
            <consortium name="The Broad Institute Genome Sequencing Platform"/>
            <consortium name="The Broad Institute Genome Sequencing Center for Infectious Disease"/>
            <person name="Cerqueira G."/>
            <person name="Feldgarden M."/>
            <person name="Courvalin P."/>
            <person name="Perichon B."/>
            <person name="Grillot-Courvalin C."/>
            <person name="Clermont D."/>
            <person name="Rocha E."/>
            <person name="Yoon E.-J."/>
            <person name="Nemec A."/>
            <person name="Young S.K."/>
            <person name="Zeng Q."/>
            <person name="Gargeya S."/>
            <person name="Fitzgerald M."/>
            <person name="Abouelleil A."/>
            <person name="Alvarado L."/>
            <person name="Berlin A.M."/>
            <person name="Chapman S.B."/>
            <person name="Dewar J."/>
            <person name="Goldberg J."/>
            <person name="Griggs A."/>
            <person name="Gujja S."/>
            <person name="Hansen M."/>
            <person name="Howarth C."/>
            <person name="Imamovic A."/>
            <person name="Larimer J."/>
            <person name="McCowan C."/>
            <person name="Murphy C."/>
            <person name="Pearson M."/>
            <person name="Priest M."/>
            <person name="Roberts A."/>
            <person name="Saif S."/>
            <person name="Shea T."/>
            <person name="Sykes S."/>
            <person name="Wortman J."/>
            <person name="Nusbaum C."/>
            <person name="Birren B."/>
        </authorList>
    </citation>
    <scope>NUCLEOTIDE SEQUENCE [LARGE SCALE GENOMIC DNA]</scope>
    <source>
        <strain evidence="2 3">CIP 110305</strain>
    </source>
</reference>
<protein>
    <submittedName>
        <fullName evidence="2">Uncharacterized protein</fullName>
    </submittedName>
</protein>
<dbReference type="EMBL" id="ATGI01000013">
    <property type="protein sequence ID" value="EPF75574.1"/>
    <property type="molecule type" value="Genomic_DNA"/>
</dbReference>
<proteinExistence type="predicted"/>
<name>S3NMQ5_9GAMM</name>
<gene>
    <name evidence="2" type="ORF">F945_01239</name>
</gene>
<dbReference type="Pfam" id="PF18673">
    <property type="entry name" value="IrmA"/>
    <property type="match status" value="1"/>
</dbReference>
<dbReference type="InterPro" id="IPR040755">
    <property type="entry name" value="IrmA"/>
</dbReference>
<sequence length="147" mass="16152">MKKAWMFLALTTMVAGNSYAAGLDTTVYVRNTHASYVNGGMCSLAFDVTANDSIENLENIEFTVTMQDKAGKIIARDVVTADEFNFVGGKSYGGFFIEGEEACNAFGETLLISKAIVNYNDGRKSEDIVKSKKLKFDDFKAMKIVIK</sequence>